<keyword evidence="1 5" id="KW-0699">rRNA-binding</keyword>
<reference evidence="8" key="1">
    <citation type="journal article" date="2021" name="PeerJ">
        <title>Extensive microbial diversity within the chicken gut microbiome revealed by metagenomics and culture.</title>
        <authorList>
            <person name="Gilroy R."/>
            <person name="Ravi A."/>
            <person name="Getino M."/>
            <person name="Pursley I."/>
            <person name="Horton D.L."/>
            <person name="Alikhan N.F."/>
            <person name="Baker D."/>
            <person name="Gharbi K."/>
            <person name="Hall N."/>
            <person name="Watson M."/>
            <person name="Adriaenssens E.M."/>
            <person name="Foster-Nyarko E."/>
            <person name="Jarju S."/>
            <person name="Secka A."/>
            <person name="Antonio M."/>
            <person name="Oren A."/>
            <person name="Chaudhuri R.R."/>
            <person name="La Ragione R."/>
            <person name="Hildebrand F."/>
            <person name="Pallen M.J."/>
        </authorList>
    </citation>
    <scope>NUCLEOTIDE SEQUENCE</scope>
    <source>
        <strain evidence="8">23274</strain>
    </source>
</reference>
<dbReference type="GO" id="GO:0022625">
    <property type="term" value="C:cytosolic large ribosomal subunit"/>
    <property type="evidence" value="ECO:0007669"/>
    <property type="project" value="TreeGrafter"/>
</dbReference>
<dbReference type="NCBIfam" id="NF004132">
    <property type="entry name" value="PRK05618.2-2"/>
    <property type="match status" value="1"/>
</dbReference>
<dbReference type="Pfam" id="PF01386">
    <property type="entry name" value="Ribosomal_L25p"/>
    <property type="match status" value="1"/>
</dbReference>
<proteinExistence type="inferred from homology"/>
<dbReference type="Pfam" id="PF14693">
    <property type="entry name" value="Ribosomal_TL5_C"/>
    <property type="match status" value="1"/>
</dbReference>
<keyword evidence="4 5" id="KW-0687">Ribonucleoprotein</keyword>
<comment type="caution">
    <text evidence="8">The sequence shown here is derived from an EMBL/GenBank/DDBJ whole genome shotgun (WGS) entry which is preliminary data.</text>
</comment>
<dbReference type="InterPro" id="IPR020057">
    <property type="entry name" value="Ribosomal_bL25_b-dom"/>
</dbReference>
<dbReference type="NCBIfam" id="TIGR00731">
    <property type="entry name" value="bL25_bact_ctc"/>
    <property type="match status" value="1"/>
</dbReference>
<comment type="function">
    <text evidence="5">This is one of the proteins that binds to the 5S RNA in the ribosome where it forms part of the central protuberance.</text>
</comment>
<evidence type="ECO:0000259" key="7">
    <source>
        <dbReference type="Pfam" id="PF14693"/>
    </source>
</evidence>
<name>A0A9D2AAS9_9BACT</name>
<evidence type="ECO:0000256" key="1">
    <source>
        <dbReference type="ARBA" id="ARBA00022730"/>
    </source>
</evidence>
<dbReference type="SUPFAM" id="SSF50715">
    <property type="entry name" value="Ribosomal protein L25-like"/>
    <property type="match status" value="1"/>
</dbReference>
<dbReference type="CDD" id="cd00495">
    <property type="entry name" value="Ribosomal_L25_TL5_CTC"/>
    <property type="match status" value="1"/>
</dbReference>
<dbReference type="GO" id="GO:0003735">
    <property type="term" value="F:structural constituent of ribosome"/>
    <property type="evidence" value="ECO:0007669"/>
    <property type="project" value="InterPro"/>
</dbReference>
<dbReference type="InterPro" id="IPR029751">
    <property type="entry name" value="Ribosomal_L25_dom"/>
</dbReference>
<keyword evidence="3 5" id="KW-0689">Ribosomal protein</keyword>
<dbReference type="InterPro" id="IPR001021">
    <property type="entry name" value="Ribosomal_bL25_long"/>
</dbReference>
<comment type="subunit">
    <text evidence="5">Part of the 50S ribosomal subunit; part of the 5S rRNA/L5/L18/L25 subcomplex. Contacts the 5S rRNA. Binds to the 5S rRNA independently of L5 and L18.</text>
</comment>
<evidence type="ECO:0000256" key="4">
    <source>
        <dbReference type="ARBA" id="ARBA00023274"/>
    </source>
</evidence>
<dbReference type="Gene3D" id="2.170.120.20">
    <property type="entry name" value="Ribosomal protein L25, beta domain"/>
    <property type="match status" value="1"/>
</dbReference>
<feature type="domain" description="Large ribosomal subunit protein bL25 L25" evidence="6">
    <location>
        <begin position="6"/>
        <end position="91"/>
    </location>
</feature>
<dbReference type="Gene3D" id="2.40.240.10">
    <property type="entry name" value="Ribosomal Protein L25, Chain P"/>
    <property type="match status" value="1"/>
</dbReference>
<dbReference type="AlphaFoldDB" id="A0A9D2AAS9"/>
<dbReference type="NCBIfam" id="NF004612">
    <property type="entry name" value="PRK05943.1"/>
    <property type="match status" value="1"/>
</dbReference>
<evidence type="ECO:0000313" key="9">
    <source>
        <dbReference type="Proteomes" id="UP000824202"/>
    </source>
</evidence>
<dbReference type="InterPro" id="IPR037121">
    <property type="entry name" value="Ribosomal_bL25_C"/>
</dbReference>
<dbReference type="InterPro" id="IPR011035">
    <property type="entry name" value="Ribosomal_bL25/Gln-tRNA_synth"/>
</dbReference>
<evidence type="ECO:0000256" key="5">
    <source>
        <dbReference type="HAMAP-Rule" id="MF_01334"/>
    </source>
</evidence>
<dbReference type="InterPro" id="IPR020056">
    <property type="entry name" value="Rbsml_bL25/Gln-tRNA_synth_N"/>
</dbReference>
<dbReference type="Proteomes" id="UP000824202">
    <property type="component" value="Unassembled WGS sequence"/>
</dbReference>
<accession>A0A9D2AAS9</accession>
<dbReference type="GO" id="GO:0006412">
    <property type="term" value="P:translation"/>
    <property type="evidence" value="ECO:0007669"/>
    <property type="project" value="UniProtKB-UniRule"/>
</dbReference>
<keyword evidence="2 5" id="KW-0694">RNA-binding</keyword>
<feature type="domain" description="Large ribosomal subunit protein bL25 beta" evidence="7">
    <location>
        <begin position="100"/>
        <end position="179"/>
    </location>
</feature>
<dbReference type="EMBL" id="DXFT01000048">
    <property type="protein sequence ID" value="HIX02963.1"/>
    <property type="molecule type" value="Genomic_DNA"/>
</dbReference>
<comment type="similarity">
    <text evidence="5">Belongs to the bacterial ribosomal protein bL25 family. CTC subfamily.</text>
</comment>
<evidence type="ECO:0000259" key="6">
    <source>
        <dbReference type="Pfam" id="PF01386"/>
    </source>
</evidence>
<evidence type="ECO:0000256" key="3">
    <source>
        <dbReference type="ARBA" id="ARBA00022980"/>
    </source>
</evidence>
<dbReference type="PANTHER" id="PTHR33284">
    <property type="entry name" value="RIBOSOMAL PROTEIN L25/GLN-TRNA SYNTHETASE, ANTI-CODON-BINDING DOMAIN-CONTAINING PROTEIN"/>
    <property type="match status" value="1"/>
</dbReference>
<dbReference type="GO" id="GO:0008097">
    <property type="term" value="F:5S rRNA binding"/>
    <property type="evidence" value="ECO:0007669"/>
    <property type="project" value="InterPro"/>
</dbReference>
<sequence length="190" mass="20893">MQIFELKGEVRTDLGKKATKALRVAGKVPCVLYGNGAENVHFAVEERALQNLLYTPIVYIVKLNISGKEYEAVMREIQFHPVSDRVLHIDFFQIVETKPVIMEVPVKLRGFAAGVQAGGKLSLVVRKLKVKALPADLPGEIDIDVTNLGLGKSVKVKDLSFDKFEIVNAKDVVVAQVKLTRAARAAQDAK</sequence>
<organism evidence="8 9">
    <name type="scientific">Candidatus Odoribacter faecigallinarum</name>
    <dbReference type="NCBI Taxonomy" id="2838706"/>
    <lineage>
        <taxon>Bacteria</taxon>
        <taxon>Pseudomonadati</taxon>
        <taxon>Bacteroidota</taxon>
        <taxon>Bacteroidia</taxon>
        <taxon>Bacteroidales</taxon>
        <taxon>Odoribacteraceae</taxon>
        <taxon>Odoribacter</taxon>
    </lineage>
</organism>
<evidence type="ECO:0000313" key="8">
    <source>
        <dbReference type="EMBL" id="HIX02963.1"/>
    </source>
</evidence>
<evidence type="ECO:0000256" key="2">
    <source>
        <dbReference type="ARBA" id="ARBA00022884"/>
    </source>
</evidence>
<dbReference type="InterPro" id="IPR020930">
    <property type="entry name" value="Ribosomal_uL5_bac-type"/>
</dbReference>
<dbReference type="PANTHER" id="PTHR33284:SF1">
    <property type="entry name" value="RIBOSOMAL PROTEIN L25_GLN-TRNA SYNTHETASE, ANTI-CODON-BINDING DOMAIN-CONTAINING PROTEIN"/>
    <property type="match status" value="1"/>
</dbReference>
<protein>
    <recommendedName>
        <fullName evidence="5">Large ribosomal subunit protein bL25</fullName>
    </recommendedName>
    <alternativeName>
        <fullName evidence="5">General stress protein CTC</fullName>
    </alternativeName>
</protein>
<dbReference type="HAMAP" id="MF_01334">
    <property type="entry name" value="Ribosomal_bL25_CTC"/>
    <property type="match status" value="1"/>
</dbReference>
<gene>
    <name evidence="5" type="primary">rplY</name>
    <name evidence="5" type="synonym">ctc</name>
    <name evidence="8" type="ORF">H9863_02450</name>
</gene>
<reference evidence="8" key="2">
    <citation type="submission" date="2021-04" db="EMBL/GenBank/DDBJ databases">
        <authorList>
            <person name="Gilroy R."/>
        </authorList>
    </citation>
    <scope>NUCLEOTIDE SEQUENCE</scope>
    <source>
        <strain evidence="8">23274</strain>
    </source>
</reference>